<evidence type="ECO:0000256" key="4">
    <source>
        <dbReference type="SAM" id="MobiDB-lite"/>
    </source>
</evidence>
<evidence type="ECO:0000313" key="6">
    <source>
        <dbReference type="Proteomes" id="UP001497444"/>
    </source>
</evidence>
<feature type="compositionally biased region" description="Basic and acidic residues" evidence="4">
    <location>
        <begin position="1"/>
        <end position="15"/>
    </location>
</feature>
<evidence type="ECO:0000256" key="3">
    <source>
        <dbReference type="ARBA" id="ARBA00022640"/>
    </source>
</evidence>
<dbReference type="InterPro" id="IPR007378">
    <property type="entry name" value="Tic22-like"/>
</dbReference>
<evidence type="ECO:0000313" key="5">
    <source>
        <dbReference type="EMBL" id="CAK9257669.1"/>
    </source>
</evidence>
<dbReference type="PANTHER" id="PTHR33926">
    <property type="entry name" value="PROTEIN TIC 22, CHLOROPLASTIC"/>
    <property type="match status" value="1"/>
</dbReference>
<dbReference type="Gene3D" id="3.40.1350.100">
    <property type="match status" value="2"/>
</dbReference>
<gene>
    <name evidence="5" type="ORF">CSSPJE1EN1_LOCUS3147</name>
</gene>
<evidence type="ECO:0008006" key="7">
    <source>
        <dbReference type="Google" id="ProtNLM"/>
    </source>
</evidence>
<keyword evidence="3" id="KW-0934">Plastid</keyword>
<dbReference type="Proteomes" id="UP001497444">
    <property type="component" value="Chromosome 10"/>
</dbReference>
<evidence type="ECO:0000256" key="1">
    <source>
        <dbReference type="ARBA" id="ARBA00004229"/>
    </source>
</evidence>
<dbReference type="Pfam" id="PF04278">
    <property type="entry name" value="Tic22"/>
    <property type="match status" value="1"/>
</dbReference>
<keyword evidence="6" id="KW-1185">Reference proteome</keyword>
<dbReference type="EMBL" id="OZ020105">
    <property type="protein sequence ID" value="CAK9257669.1"/>
    <property type="molecule type" value="Genomic_DNA"/>
</dbReference>
<name>A0ABP0VTM9_9BRYO</name>
<organism evidence="5 6">
    <name type="scientific">Sphagnum jensenii</name>
    <dbReference type="NCBI Taxonomy" id="128206"/>
    <lineage>
        <taxon>Eukaryota</taxon>
        <taxon>Viridiplantae</taxon>
        <taxon>Streptophyta</taxon>
        <taxon>Embryophyta</taxon>
        <taxon>Bryophyta</taxon>
        <taxon>Sphagnophytina</taxon>
        <taxon>Sphagnopsida</taxon>
        <taxon>Sphagnales</taxon>
        <taxon>Sphagnaceae</taxon>
        <taxon>Sphagnum</taxon>
    </lineage>
</organism>
<comment type="subcellular location">
    <subcellularLocation>
        <location evidence="1">Plastid</location>
        <location evidence="1">Chloroplast</location>
    </subcellularLocation>
</comment>
<dbReference type="PANTHER" id="PTHR33926:SF4">
    <property type="entry name" value="PROTEIN TIC 22, CHLOROPLASTIC"/>
    <property type="match status" value="1"/>
</dbReference>
<evidence type="ECO:0000256" key="2">
    <source>
        <dbReference type="ARBA" id="ARBA00022528"/>
    </source>
</evidence>
<accession>A0ABP0VTM9</accession>
<proteinExistence type="predicted"/>
<keyword evidence="2" id="KW-0150">Chloroplast</keyword>
<reference evidence="5" key="1">
    <citation type="submission" date="2024-02" db="EMBL/GenBank/DDBJ databases">
        <authorList>
            <consortium name="ELIXIR-Norway"/>
            <consortium name="Elixir Norway"/>
        </authorList>
    </citation>
    <scope>NUCLEOTIDE SEQUENCE</scope>
</reference>
<sequence length="399" mass="43641">MSSRVHNHDESRKEEEEASLSSAAQGAQELVARVSLQRFQKRKEGLQWASVAASSSSSHMRNVVSFVSGFRREVAVVGGKLGQFVEESKKKGRFVQFLVGRAKRVGDSSGRASYGSLVLPGLLNLGSLVEARVKNLGRIRSEIPEFVARAVRQLVENQVSRGVPRPLLASLSSSAAGPLETKHLFDIAMGTEQVARRLDGVPVYTVSNSANEFVLVSDLNSSKSLGLFCFREADASALLAQIKDREPTLGHGAKVVAVSLDKVYELNAEGIAFRFLPDPQQIKNALEARAKAGDPRKAFDGVPVFQSDNLILRTNNRRYCPIFFSKEDLENALSRAFKQQQRVNPSLRANTDIHVGSFEDVLKRMESNEEETGWGDIVFIPPGIDALKHLGKAKGTVVG</sequence>
<protein>
    <recommendedName>
        <fullName evidence="7">Protein TIC 22-like, chloroplastic</fullName>
    </recommendedName>
</protein>
<feature type="region of interest" description="Disordered" evidence="4">
    <location>
        <begin position="1"/>
        <end position="24"/>
    </location>
</feature>